<dbReference type="AlphaFoldDB" id="A0A1H1IUQ0"/>
<proteinExistence type="predicted"/>
<dbReference type="Proteomes" id="UP000183487">
    <property type="component" value="Unassembled WGS sequence"/>
</dbReference>
<dbReference type="PANTHER" id="PTHR48079:SF6">
    <property type="entry name" value="NAD(P)-BINDING DOMAIN-CONTAINING PROTEIN-RELATED"/>
    <property type="match status" value="1"/>
</dbReference>
<protein>
    <submittedName>
        <fullName evidence="2">Nucleoside-diphosphate-sugar epimerase</fullName>
    </submittedName>
</protein>
<dbReference type="PANTHER" id="PTHR48079">
    <property type="entry name" value="PROTEIN YEEZ"/>
    <property type="match status" value="1"/>
</dbReference>
<sequence>MRIFVTGATGFVGSAIVPELLKAGHQVIGMTRSDAGAQALVDAGAEVHRGTLEDVESLRSGAAKADGEIHTAFDHDFSRFVENCEKDRRAIAALGSALAGSDRPLIITSGTGMGLGKHGEPATEDVFNIDHPNPRIASELAGNELLDAGLNVSVVRLPQVHNPFRQGLITPLIGMIREKGVAAYVGDGRNRWAAGHLSDVARLYRLALEAGERGARYHAVGEEGVSSREIAEALGRGLKLPVVSIAPEEAAAHFGWMAMFVGLDMPASSAWTQARLDWHPSGPTLIADLDEARYDA</sequence>
<dbReference type="InterPro" id="IPR036291">
    <property type="entry name" value="NAD(P)-bd_dom_sf"/>
</dbReference>
<dbReference type="InterPro" id="IPR001509">
    <property type="entry name" value="Epimerase_deHydtase"/>
</dbReference>
<dbReference type="OrthoDB" id="9787292at2"/>
<accession>A0A1H1IUQ0</accession>
<reference evidence="3" key="1">
    <citation type="submission" date="2016-10" db="EMBL/GenBank/DDBJ databases">
        <authorList>
            <person name="Varghese N."/>
            <person name="Submissions S."/>
        </authorList>
    </citation>
    <scope>NUCLEOTIDE SEQUENCE [LARGE SCALE GENOMIC DNA]</scope>
    <source>
        <strain evidence="3">GAS106B</strain>
    </source>
</reference>
<dbReference type="Pfam" id="PF01370">
    <property type="entry name" value="Epimerase"/>
    <property type="match status" value="1"/>
</dbReference>
<dbReference type="SUPFAM" id="SSF51735">
    <property type="entry name" value="NAD(P)-binding Rossmann-fold domains"/>
    <property type="match status" value="1"/>
</dbReference>
<evidence type="ECO:0000313" key="2">
    <source>
        <dbReference type="EMBL" id="SDR41369.1"/>
    </source>
</evidence>
<dbReference type="GO" id="GO:0004029">
    <property type="term" value="F:aldehyde dehydrogenase (NAD+) activity"/>
    <property type="evidence" value="ECO:0007669"/>
    <property type="project" value="TreeGrafter"/>
</dbReference>
<dbReference type="RefSeq" id="WP_074770709.1">
    <property type="nucleotide sequence ID" value="NZ_FNKP01000002.1"/>
</dbReference>
<dbReference type="CDD" id="cd05262">
    <property type="entry name" value="SDR_a7"/>
    <property type="match status" value="1"/>
</dbReference>
<gene>
    <name evidence="2" type="ORF">SAMN05443245_5702</name>
</gene>
<keyword evidence="3" id="KW-1185">Reference proteome</keyword>
<evidence type="ECO:0000313" key="3">
    <source>
        <dbReference type="Proteomes" id="UP000183487"/>
    </source>
</evidence>
<organism evidence="2 3">
    <name type="scientific">Paraburkholderia fungorum</name>
    <dbReference type="NCBI Taxonomy" id="134537"/>
    <lineage>
        <taxon>Bacteria</taxon>
        <taxon>Pseudomonadati</taxon>
        <taxon>Pseudomonadota</taxon>
        <taxon>Betaproteobacteria</taxon>
        <taxon>Burkholderiales</taxon>
        <taxon>Burkholderiaceae</taxon>
        <taxon>Paraburkholderia</taxon>
    </lineage>
</organism>
<feature type="domain" description="NAD-dependent epimerase/dehydratase" evidence="1">
    <location>
        <begin position="3"/>
        <end position="217"/>
    </location>
</feature>
<dbReference type="Gene3D" id="3.40.50.720">
    <property type="entry name" value="NAD(P)-binding Rossmann-like Domain"/>
    <property type="match status" value="1"/>
</dbReference>
<dbReference type="EMBL" id="FNKP01000002">
    <property type="protein sequence ID" value="SDR41369.1"/>
    <property type="molecule type" value="Genomic_DNA"/>
</dbReference>
<name>A0A1H1IUQ0_9BURK</name>
<dbReference type="GO" id="GO:0005737">
    <property type="term" value="C:cytoplasm"/>
    <property type="evidence" value="ECO:0007669"/>
    <property type="project" value="TreeGrafter"/>
</dbReference>
<dbReference type="InterPro" id="IPR051783">
    <property type="entry name" value="NAD(P)-dependent_oxidoreduct"/>
</dbReference>
<evidence type="ECO:0000259" key="1">
    <source>
        <dbReference type="Pfam" id="PF01370"/>
    </source>
</evidence>